<dbReference type="GO" id="GO:0008168">
    <property type="term" value="F:methyltransferase activity"/>
    <property type="evidence" value="ECO:0007669"/>
    <property type="project" value="UniProtKB-KW"/>
</dbReference>
<sequence length="272" mass="29843">MADQTPVPKIDSTVPHSARIFTYWLGGKDHFPVDEEAGDRFRAAFPEIVDLARVGRYFIGRVVGHLIREERVTQFLDIGTGLPTVDNTHEVAQRLEPRARIVYVDNDPLVLAHAEALLTSTPEGRTAYVDADVHDPERILREAWKTLDPGQPVAVLLMGILAHVEDYGEARSIVRRLMAELPPGSFLAVRDGADTDPAYRTAIEGYNKSGAVPYRLRSPEQIAGFLDGLELVEPGVLPCPHWRPEAADLSDPSVGIALYGGLAKRVVPEADG</sequence>
<dbReference type="SUPFAM" id="SSF53335">
    <property type="entry name" value="S-adenosyl-L-methionine-dependent methyltransferases"/>
    <property type="match status" value="1"/>
</dbReference>
<dbReference type="EMBL" id="JAJAGO010000003">
    <property type="protein sequence ID" value="MCT2589621.1"/>
    <property type="molecule type" value="Genomic_DNA"/>
</dbReference>
<dbReference type="GO" id="GO:0032259">
    <property type="term" value="P:methylation"/>
    <property type="evidence" value="ECO:0007669"/>
    <property type="project" value="UniProtKB-KW"/>
</dbReference>
<accession>A0ABT2JP72</accession>
<keyword evidence="2" id="KW-1185">Reference proteome</keyword>
<name>A0ABT2JP72_9ACTN</name>
<keyword evidence="1" id="KW-0489">Methyltransferase</keyword>
<dbReference type="InterPro" id="IPR029063">
    <property type="entry name" value="SAM-dependent_MTases_sf"/>
</dbReference>
<dbReference type="Gene3D" id="3.40.50.150">
    <property type="entry name" value="Vaccinia Virus protein VP39"/>
    <property type="match status" value="1"/>
</dbReference>
<dbReference type="Pfam" id="PF04672">
    <property type="entry name" value="Methyltransf_19"/>
    <property type="match status" value="1"/>
</dbReference>
<gene>
    <name evidence="1" type="ORF">LHJ74_06730</name>
</gene>
<keyword evidence="1" id="KW-0808">Transferase</keyword>
<comment type="caution">
    <text evidence="1">The sequence shown here is derived from an EMBL/GenBank/DDBJ whole genome shotgun (WGS) entry which is preliminary data.</text>
</comment>
<evidence type="ECO:0000313" key="2">
    <source>
        <dbReference type="Proteomes" id="UP001156389"/>
    </source>
</evidence>
<dbReference type="RefSeq" id="WP_260216628.1">
    <property type="nucleotide sequence ID" value="NZ_JAJAGO010000003.1"/>
</dbReference>
<organism evidence="1 2">
    <name type="scientific">Streptomyces gossypii</name>
    <dbReference type="NCBI Taxonomy" id="2883101"/>
    <lineage>
        <taxon>Bacteria</taxon>
        <taxon>Bacillati</taxon>
        <taxon>Actinomycetota</taxon>
        <taxon>Actinomycetes</taxon>
        <taxon>Kitasatosporales</taxon>
        <taxon>Streptomycetaceae</taxon>
        <taxon>Streptomyces</taxon>
    </lineage>
</organism>
<dbReference type="PIRSF" id="PIRSF017393">
    <property type="entry name" value="MTase_SAV2177"/>
    <property type="match status" value="1"/>
</dbReference>
<proteinExistence type="predicted"/>
<dbReference type="InterPro" id="IPR006764">
    <property type="entry name" value="SAM_dep_MeTrfase_SAV2177_type"/>
</dbReference>
<protein>
    <submittedName>
        <fullName evidence="1">SAM-dependent methyltransferase</fullName>
    </submittedName>
</protein>
<reference evidence="1 2" key="1">
    <citation type="submission" date="2021-10" db="EMBL/GenBank/DDBJ databases">
        <title>Streptomyces gossypii sp. nov., isolated from soil collected from cotton field.</title>
        <authorList>
            <person name="Ge X."/>
            <person name="Chen X."/>
            <person name="Liu W."/>
        </authorList>
    </citation>
    <scope>NUCLEOTIDE SEQUENCE [LARGE SCALE GENOMIC DNA]</scope>
    <source>
        <strain evidence="1 2">N2-109</strain>
    </source>
</reference>
<evidence type="ECO:0000313" key="1">
    <source>
        <dbReference type="EMBL" id="MCT2589621.1"/>
    </source>
</evidence>
<dbReference type="Proteomes" id="UP001156389">
    <property type="component" value="Unassembled WGS sequence"/>
</dbReference>